<dbReference type="Proteomes" id="UP000181909">
    <property type="component" value="Unassembled WGS sequence"/>
</dbReference>
<reference evidence="3 4" key="1">
    <citation type="submission" date="2016-11" db="EMBL/GenBank/DDBJ databases">
        <authorList>
            <person name="Jaros S."/>
            <person name="Januszkiewicz K."/>
            <person name="Wedrychowicz H."/>
        </authorList>
    </citation>
    <scope>NUCLEOTIDE SEQUENCE [LARGE SCALE GENOMIC DNA]</scope>
    <source>
        <strain evidence="3 4">OK807</strain>
    </source>
</reference>
<dbReference type="STRING" id="1893.SAMN02787144_10438"/>
<keyword evidence="1" id="KW-0479">Metal-binding</keyword>
<dbReference type="RefSeq" id="WP_072489405.1">
    <property type="nucleotide sequence ID" value="NZ_CP108277.1"/>
</dbReference>
<dbReference type="OrthoDB" id="7431902at2"/>
<feature type="domain" description="Sulfocyanin-like C-terminal" evidence="2">
    <location>
        <begin position="99"/>
        <end position="193"/>
    </location>
</feature>
<dbReference type="EMBL" id="FPJO01000043">
    <property type="protein sequence ID" value="SFY44145.1"/>
    <property type="molecule type" value="Genomic_DNA"/>
</dbReference>
<evidence type="ECO:0000256" key="1">
    <source>
        <dbReference type="ARBA" id="ARBA00022723"/>
    </source>
</evidence>
<dbReference type="GO" id="GO:0046872">
    <property type="term" value="F:metal ion binding"/>
    <property type="evidence" value="ECO:0007669"/>
    <property type="project" value="UniProtKB-KW"/>
</dbReference>
<dbReference type="Gene3D" id="2.60.40.420">
    <property type="entry name" value="Cupredoxins - blue copper proteins"/>
    <property type="match status" value="1"/>
</dbReference>
<evidence type="ECO:0000313" key="4">
    <source>
        <dbReference type="Proteomes" id="UP000181909"/>
    </source>
</evidence>
<name>A0A1K2F8P0_STRAR</name>
<dbReference type="PROSITE" id="PS00079">
    <property type="entry name" value="MULTICOPPER_OXIDASE1"/>
    <property type="match status" value="1"/>
</dbReference>
<evidence type="ECO:0000313" key="3">
    <source>
        <dbReference type="EMBL" id="SFY44145.1"/>
    </source>
</evidence>
<gene>
    <name evidence="3" type="ORF">SAMN02787144_10438</name>
</gene>
<dbReference type="AlphaFoldDB" id="A0A1K2F8P0"/>
<dbReference type="Pfam" id="PF06525">
    <property type="entry name" value="SoxE"/>
    <property type="match status" value="1"/>
</dbReference>
<dbReference type="InterPro" id="IPR049544">
    <property type="entry name" value="SoxE-like_C"/>
</dbReference>
<organism evidence="3 4">
    <name type="scientific">Streptomyces atratus</name>
    <dbReference type="NCBI Taxonomy" id="1893"/>
    <lineage>
        <taxon>Bacteria</taxon>
        <taxon>Bacillati</taxon>
        <taxon>Actinomycetota</taxon>
        <taxon>Actinomycetes</taxon>
        <taxon>Kitasatosporales</taxon>
        <taxon>Streptomycetaceae</taxon>
        <taxon>Streptomyces</taxon>
    </lineage>
</organism>
<dbReference type="SUPFAM" id="SSF49503">
    <property type="entry name" value="Cupredoxins"/>
    <property type="match status" value="1"/>
</dbReference>
<accession>A0A1K2F8P0</accession>
<proteinExistence type="predicted"/>
<evidence type="ECO:0000259" key="2">
    <source>
        <dbReference type="Pfam" id="PF06525"/>
    </source>
</evidence>
<sequence length="197" mass="20173">MNADRRRRWWLVLAGAAAALLLGIATTALLATTGAFHGPHPANWRAPSAARCTAPPLPGQVVEVTLADMGPGMMSRPSGPGPGGGMRLIAHPTTVTAGTVSLRAVNAGYLTHEVMVLPLPADQVPGQRPTGADGRIDEAGSLGEASRSCGAGAGDGIAPGTTGWITLTLRPGHYELVCNVPGHYLAGMYTELDVIGR</sequence>
<dbReference type="InterPro" id="IPR033138">
    <property type="entry name" value="Cu_oxidase_CS"/>
</dbReference>
<protein>
    <submittedName>
        <fullName evidence="3">Sulfocyanin (SoxE) domain-containing protein</fullName>
    </submittedName>
</protein>
<dbReference type="InterPro" id="IPR008972">
    <property type="entry name" value="Cupredoxin"/>
</dbReference>